<feature type="region of interest" description="Disordered" evidence="1">
    <location>
        <begin position="1"/>
        <end position="22"/>
    </location>
</feature>
<organism evidence="2">
    <name type="scientific">hydrocarbon metagenome</name>
    <dbReference type="NCBI Taxonomy" id="938273"/>
    <lineage>
        <taxon>unclassified sequences</taxon>
        <taxon>metagenomes</taxon>
        <taxon>ecological metagenomes</taxon>
    </lineage>
</organism>
<sequence>MNAVAPENTAEALPLDPGQRSGHLVTGAIQNRAPRRRIDNEVWISSEEPVLSFRPQRRAGRQKGR</sequence>
<gene>
    <name evidence="2" type="ORF">ASZ90_016519</name>
</gene>
<dbReference type="AlphaFoldDB" id="A0A0W8EQZ5"/>
<reference evidence="2" key="1">
    <citation type="journal article" date="2015" name="Proc. Natl. Acad. Sci. U.S.A.">
        <title>Networks of energetic and metabolic interactions define dynamics in microbial communities.</title>
        <authorList>
            <person name="Embree M."/>
            <person name="Liu J.K."/>
            <person name="Al-Bassam M.M."/>
            <person name="Zengler K."/>
        </authorList>
    </citation>
    <scope>NUCLEOTIDE SEQUENCE</scope>
</reference>
<dbReference type="EMBL" id="LNQE01001736">
    <property type="protein sequence ID" value="KUG10846.1"/>
    <property type="molecule type" value="Genomic_DNA"/>
</dbReference>
<accession>A0A0W8EQZ5</accession>
<evidence type="ECO:0000313" key="2">
    <source>
        <dbReference type="EMBL" id="KUG10846.1"/>
    </source>
</evidence>
<comment type="caution">
    <text evidence="2">The sequence shown here is derived from an EMBL/GenBank/DDBJ whole genome shotgun (WGS) entry which is preliminary data.</text>
</comment>
<protein>
    <submittedName>
        <fullName evidence="2">Uncharacterized protein</fullName>
    </submittedName>
</protein>
<proteinExistence type="predicted"/>
<name>A0A0W8EQZ5_9ZZZZ</name>
<evidence type="ECO:0000256" key="1">
    <source>
        <dbReference type="SAM" id="MobiDB-lite"/>
    </source>
</evidence>